<dbReference type="RefSeq" id="WP_382393922.1">
    <property type="nucleotide sequence ID" value="NZ_JBHTCQ010000002.1"/>
</dbReference>
<evidence type="ECO:0000256" key="1">
    <source>
        <dbReference type="ARBA" id="ARBA00001971"/>
    </source>
</evidence>
<keyword evidence="7" id="KW-1133">Transmembrane helix</keyword>
<dbReference type="Proteomes" id="UP001596455">
    <property type="component" value="Unassembled WGS sequence"/>
</dbReference>
<keyword evidence="7" id="KW-0812">Transmembrane</keyword>
<feature type="domain" description="Cytochrome b/b6 N-terminal region profile" evidence="8">
    <location>
        <begin position="19"/>
        <end position="248"/>
    </location>
</feature>
<dbReference type="SUPFAM" id="SSF81342">
    <property type="entry name" value="Transmembrane di-heme cytochromes"/>
    <property type="match status" value="1"/>
</dbReference>
<dbReference type="EMBL" id="JBHTCQ010000002">
    <property type="protein sequence ID" value="MFC7405462.1"/>
    <property type="molecule type" value="Genomic_DNA"/>
</dbReference>
<comment type="caution">
    <text evidence="9">The sequence shown here is derived from an EMBL/GenBank/DDBJ whole genome shotgun (WGS) entry which is preliminary data.</text>
</comment>
<feature type="transmembrane region" description="Helical" evidence="7">
    <location>
        <begin position="123"/>
        <end position="144"/>
    </location>
</feature>
<comment type="cofactor">
    <cofactor evidence="1">
        <name>heme</name>
        <dbReference type="ChEBI" id="CHEBI:30413"/>
    </cofactor>
</comment>
<dbReference type="InterPro" id="IPR016174">
    <property type="entry name" value="Di-haem_cyt_TM"/>
</dbReference>
<organism evidence="9 10">
    <name type="scientific">Georgenia alba</name>
    <dbReference type="NCBI Taxonomy" id="2233858"/>
    <lineage>
        <taxon>Bacteria</taxon>
        <taxon>Bacillati</taxon>
        <taxon>Actinomycetota</taxon>
        <taxon>Actinomycetes</taxon>
        <taxon>Micrococcales</taxon>
        <taxon>Bogoriellaceae</taxon>
        <taxon>Georgenia</taxon>
    </lineage>
</organism>
<protein>
    <recommendedName>
        <fullName evidence="3">Cytochrome bc1 complex cytochrome b subunit</fullName>
        <ecNumber evidence="2">7.1.1.8</ecNumber>
    </recommendedName>
    <alternativeName>
        <fullName evidence="5">Cytochrome bc1 reductase complex subunit QcrB</fullName>
    </alternativeName>
</protein>
<reference evidence="10" key="1">
    <citation type="journal article" date="2019" name="Int. J. Syst. Evol. Microbiol.">
        <title>The Global Catalogue of Microorganisms (GCM) 10K type strain sequencing project: providing services to taxonomists for standard genome sequencing and annotation.</title>
        <authorList>
            <consortium name="The Broad Institute Genomics Platform"/>
            <consortium name="The Broad Institute Genome Sequencing Center for Infectious Disease"/>
            <person name="Wu L."/>
            <person name="Ma J."/>
        </authorList>
    </citation>
    <scope>NUCLEOTIDE SEQUENCE [LARGE SCALE GENOMIC DNA]</scope>
    <source>
        <strain evidence="10">JCM 1490</strain>
    </source>
</reference>
<dbReference type="Gene3D" id="1.20.810.10">
    <property type="entry name" value="Cytochrome Bc1 Complex, Chain C"/>
    <property type="match status" value="1"/>
</dbReference>
<sequence length="514" mass="55439">MRRESGPGPAPGTDLLDRLSHAFLTRTAPGQALAGLVDQMRRRRVPRGWTGLLGAAAVACVVVLVVTGVALTFFYTPSRELVTYDGAHGPLRGAEVSLAFDSTMAISTQVRGGLLLRQAHHWAALLLPAILLLQLLVMFFTGGFRRPRQGSWVLLFLLLVVVLLGGWTGYALPDDLLSGTGLRVVHGILLGIPVVGSWLSMVVFGGEFPGTVIEHFYPVHVLVVPVLVALLMVARLRSSWVHGPPQPARPGADERHVVGMPMIPEAAGRATGMFAVVTGMLLLFGSSVTISPVWAYGPSSPGEVSAGSQPDWYTGFLDGALRLVPRGWEVEWLDRTWTLAVVVPLAAVGLFLGLVMLYPYLEAALTGDRREHHVLERPRHAPVRTGLGVAGMTFYGVLWAAASSDILATHFHLGVEGVVTTLQIALVLGPVTAFALTRLICHGLQRRDREVARHGHETGRIVQLPEGRFVEVRTPVAAGERWRLLPPGRAEPDGPPEDEDPRGEDSRSVATLAR</sequence>
<name>A0ABW2Q9W0_9MICO</name>
<feature type="transmembrane region" description="Helical" evidence="7">
    <location>
        <begin position="150"/>
        <end position="172"/>
    </location>
</feature>
<evidence type="ECO:0000256" key="2">
    <source>
        <dbReference type="ARBA" id="ARBA00012951"/>
    </source>
</evidence>
<dbReference type="PROSITE" id="PS51002">
    <property type="entry name" value="CYTB_NTER"/>
    <property type="match status" value="1"/>
</dbReference>
<feature type="transmembrane region" description="Helical" evidence="7">
    <location>
        <begin position="422"/>
        <end position="441"/>
    </location>
</feature>
<proteinExistence type="predicted"/>
<keyword evidence="10" id="KW-1185">Reference proteome</keyword>
<dbReference type="InterPro" id="IPR005797">
    <property type="entry name" value="Cyt_b/b6_N"/>
</dbReference>
<feature type="transmembrane region" description="Helical" evidence="7">
    <location>
        <begin position="337"/>
        <end position="361"/>
    </location>
</feature>
<feature type="transmembrane region" description="Helical" evidence="7">
    <location>
        <begin position="216"/>
        <end position="234"/>
    </location>
</feature>
<comment type="catalytic activity">
    <reaction evidence="4">
        <text>a quinol + 2 Fe(III)-[cytochrome c](out) = a quinone + 2 Fe(II)-[cytochrome c](out) + 2 H(+)(out)</text>
        <dbReference type="Rhea" id="RHEA:11484"/>
        <dbReference type="Rhea" id="RHEA-COMP:10350"/>
        <dbReference type="Rhea" id="RHEA-COMP:14399"/>
        <dbReference type="ChEBI" id="CHEBI:15378"/>
        <dbReference type="ChEBI" id="CHEBI:24646"/>
        <dbReference type="ChEBI" id="CHEBI:29033"/>
        <dbReference type="ChEBI" id="CHEBI:29034"/>
        <dbReference type="ChEBI" id="CHEBI:132124"/>
        <dbReference type="EC" id="7.1.1.8"/>
    </reaction>
</comment>
<evidence type="ECO:0000256" key="4">
    <source>
        <dbReference type="ARBA" id="ARBA00029351"/>
    </source>
</evidence>
<gene>
    <name evidence="9" type="ORF">ACFQQL_10125</name>
</gene>
<feature type="transmembrane region" description="Helical" evidence="7">
    <location>
        <begin position="49"/>
        <end position="76"/>
    </location>
</feature>
<accession>A0ABW2Q9W0</accession>
<evidence type="ECO:0000256" key="3">
    <source>
        <dbReference type="ARBA" id="ARBA00016116"/>
    </source>
</evidence>
<evidence type="ECO:0000313" key="10">
    <source>
        <dbReference type="Proteomes" id="UP001596455"/>
    </source>
</evidence>
<feature type="transmembrane region" description="Helical" evidence="7">
    <location>
        <begin position="270"/>
        <end position="295"/>
    </location>
</feature>
<dbReference type="PANTHER" id="PTHR19271">
    <property type="entry name" value="CYTOCHROME B"/>
    <property type="match status" value="1"/>
</dbReference>
<evidence type="ECO:0000256" key="5">
    <source>
        <dbReference type="ARBA" id="ARBA00029568"/>
    </source>
</evidence>
<keyword evidence="7" id="KW-0472">Membrane</keyword>
<evidence type="ECO:0000259" key="8">
    <source>
        <dbReference type="PROSITE" id="PS51002"/>
    </source>
</evidence>
<feature type="region of interest" description="Disordered" evidence="6">
    <location>
        <begin position="481"/>
        <end position="514"/>
    </location>
</feature>
<dbReference type="EC" id="7.1.1.8" evidence="2"/>
<evidence type="ECO:0000256" key="6">
    <source>
        <dbReference type="SAM" id="MobiDB-lite"/>
    </source>
</evidence>
<feature type="transmembrane region" description="Helical" evidence="7">
    <location>
        <begin position="381"/>
        <end position="402"/>
    </location>
</feature>
<dbReference type="SUPFAM" id="SSF81648">
    <property type="entry name" value="a domain/subunit of cytochrome bc1 complex (Ubiquinol-cytochrome c reductase)"/>
    <property type="match status" value="1"/>
</dbReference>
<dbReference type="InterPro" id="IPR036150">
    <property type="entry name" value="Cyt_b/b6_C_sf"/>
</dbReference>
<evidence type="ECO:0000313" key="9">
    <source>
        <dbReference type="EMBL" id="MFC7405462.1"/>
    </source>
</evidence>
<dbReference type="Pfam" id="PF13631">
    <property type="entry name" value="Cytochrom_B_N_2"/>
    <property type="match status" value="1"/>
</dbReference>
<dbReference type="PANTHER" id="PTHR19271:SF16">
    <property type="entry name" value="CYTOCHROME B"/>
    <property type="match status" value="1"/>
</dbReference>
<evidence type="ECO:0000256" key="7">
    <source>
        <dbReference type="SAM" id="Phobius"/>
    </source>
</evidence>
<dbReference type="InterPro" id="IPR027387">
    <property type="entry name" value="Cytb/b6-like_sf"/>
</dbReference>